<dbReference type="EMBL" id="UINC01175499">
    <property type="protein sequence ID" value="SVD82152.1"/>
    <property type="molecule type" value="Genomic_DNA"/>
</dbReference>
<evidence type="ECO:0000313" key="8">
    <source>
        <dbReference type="EMBL" id="SVD82152.1"/>
    </source>
</evidence>
<keyword evidence="4 6" id="KW-1133">Transmembrane helix</keyword>
<feature type="transmembrane region" description="Helical" evidence="6">
    <location>
        <begin position="23"/>
        <end position="43"/>
    </location>
</feature>
<name>A0A382YFS3_9ZZZZ</name>
<dbReference type="InterPro" id="IPR026579">
    <property type="entry name" value="FtsQ"/>
</dbReference>
<evidence type="ECO:0000259" key="7">
    <source>
        <dbReference type="Pfam" id="PF08478"/>
    </source>
</evidence>
<dbReference type="InterPro" id="IPR045335">
    <property type="entry name" value="FtsQ_C_sf"/>
</dbReference>
<evidence type="ECO:0000256" key="2">
    <source>
        <dbReference type="ARBA" id="ARBA00022618"/>
    </source>
</evidence>
<feature type="domain" description="POTRA" evidence="7">
    <location>
        <begin position="72"/>
        <end position="115"/>
    </location>
</feature>
<gene>
    <name evidence="8" type="ORF">METZ01_LOCUS435006</name>
</gene>
<evidence type="ECO:0000256" key="5">
    <source>
        <dbReference type="ARBA" id="ARBA00023306"/>
    </source>
</evidence>
<evidence type="ECO:0000256" key="1">
    <source>
        <dbReference type="ARBA" id="ARBA00022475"/>
    </source>
</evidence>
<keyword evidence="5" id="KW-0131">Cell cycle</keyword>
<dbReference type="GO" id="GO:0090529">
    <property type="term" value="P:cell septum assembly"/>
    <property type="evidence" value="ECO:0007669"/>
    <property type="project" value="InterPro"/>
</dbReference>
<dbReference type="InterPro" id="IPR013685">
    <property type="entry name" value="POTRA_FtsQ_type"/>
</dbReference>
<reference evidence="8" key="1">
    <citation type="submission" date="2018-05" db="EMBL/GenBank/DDBJ databases">
        <authorList>
            <person name="Lanie J.A."/>
            <person name="Ng W.-L."/>
            <person name="Kazmierczak K.M."/>
            <person name="Andrzejewski T.M."/>
            <person name="Davidsen T.M."/>
            <person name="Wayne K.J."/>
            <person name="Tettelin H."/>
            <person name="Glass J.I."/>
            <person name="Rusch D."/>
            <person name="Podicherti R."/>
            <person name="Tsui H.-C.T."/>
            <person name="Winkler M.E."/>
        </authorList>
    </citation>
    <scope>NUCLEOTIDE SEQUENCE</scope>
</reference>
<keyword evidence="1" id="KW-1003">Cell membrane</keyword>
<evidence type="ECO:0000256" key="3">
    <source>
        <dbReference type="ARBA" id="ARBA00022692"/>
    </source>
</evidence>
<evidence type="ECO:0000256" key="6">
    <source>
        <dbReference type="SAM" id="Phobius"/>
    </source>
</evidence>
<protein>
    <recommendedName>
        <fullName evidence="7">POTRA domain-containing protein</fullName>
    </recommendedName>
</protein>
<accession>A0A382YFS3</accession>
<keyword evidence="6" id="KW-0472">Membrane</keyword>
<proteinExistence type="predicted"/>
<organism evidence="8">
    <name type="scientific">marine metagenome</name>
    <dbReference type="NCBI Taxonomy" id="408172"/>
    <lineage>
        <taxon>unclassified sequences</taxon>
        <taxon>metagenomes</taxon>
        <taxon>ecological metagenomes</taxon>
    </lineage>
</organism>
<dbReference type="Gene3D" id="3.40.50.11690">
    <property type="entry name" value="Cell division protein FtsQ/DivIB"/>
    <property type="match status" value="1"/>
</dbReference>
<evidence type="ECO:0000256" key="4">
    <source>
        <dbReference type="ARBA" id="ARBA00022989"/>
    </source>
</evidence>
<dbReference type="AlphaFoldDB" id="A0A382YFS3"/>
<feature type="non-terminal residue" evidence="8">
    <location>
        <position position="223"/>
    </location>
</feature>
<keyword evidence="2" id="KW-0132">Cell division</keyword>
<keyword evidence="3 6" id="KW-0812">Transmembrane</keyword>
<sequence length="223" mass="26004">MAKERLNRLKEPRKPFKLVILELLKKLTYLFILLLFAGLIYVIDSSDLFEPKISWEVDGSLTTETAQYDRLIKPLLNNKYLIDLSQLKERVEQYPWVAKAEVSRLFWNKIRIAVVRHDIAMRWGSEGYISSQGVLFKPNLSIDSDAPIAIVSEDQIEQFYVDFINYQSILGPLIINQFERSHIDQLTLEPNLKVILGYQQQGKRLQVFLKAYDQLKGSSKIRK</sequence>
<dbReference type="Gene3D" id="3.10.20.310">
    <property type="entry name" value="membrane protein fhac"/>
    <property type="match status" value="1"/>
</dbReference>
<dbReference type="PANTHER" id="PTHR35851">
    <property type="entry name" value="CELL DIVISION PROTEIN FTSQ"/>
    <property type="match status" value="1"/>
</dbReference>
<dbReference type="PANTHER" id="PTHR35851:SF1">
    <property type="entry name" value="CELL DIVISION PROTEIN FTSQ"/>
    <property type="match status" value="1"/>
</dbReference>
<dbReference type="Pfam" id="PF08478">
    <property type="entry name" value="POTRA_1"/>
    <property type="match status" value="1"/>
</dbReference>